<evidence type="ECO:0008006" key="4">
    <source>
        <dbReference type="Google" id="ProtNLM"/>
    </source>
</evidence>
<keyword evidence="1" id="KW-0472">Membrane</keyword>
<dbReference type="RefSeq" id="WP_092905255.1">
    <property type="nucleotide sequence ID" value="NZ_FOZS01000002.1"/>
</dbReference>
<name>A0A1I6SR99_9EURY</name>
<dbReference type="EMBL" id="FOZS01000002">
    <property type="protein sequence ID" value="SFS79456.1"/>
    <property type="molecule type" value="Genomic_DNA"/>
</dbReference>
<evidence type="ECO:0000313" key="2">
    <source>
        <dbReference type="EMBL" id="SFS79456.1"/>
    </source>
</evidence>
<sequence length="374" mass="39329">MELIDENGNLFGVVNVIDALAIALALAVVVAGIAVVGVLGIGGGPAGNGDDGASSTETKYATLSLGTLSIDTAESITAGDEMTADDERLTITDVYATPTSSDTADVTVRAEVAATQREDGTVAFNGDQFAPGRNVSIQTDEYDVSGSVDVVESSTTTLSTTETEALFEDTVDQETAEQIRAGDESAVGNETVGTLESTSVYPIGDDRYRVTAGATLTTLETEDDVRYGQQPIESGATIPFATDSYTIEPTILETGTTDEPGEATTTTVEIDLDELSDREADLFEPGLTETTGGETRATITGVDREPATVVVKAEDGSLNEQAHPTKDDVTLTVELETRETDLGTEFKSETLRTGDTIYLDFGVTTVEERAWIVD</sequence>
<evidence type="ECO:0000313" key="3">
    <source>
        <dbReference type="Proteomes" id="UP000199199"/>
    </source>
</evidence>
<proteinExistence type="predicted"/>
<dbReference type="Pfam" id="PF14221">
    <property type="entry name" value="DUF4330"/>
    <property type="match status" value="2"/>
</dbReference>
<keyword evidence="1" id="KW-0812">Transmembrane</keyword>
<keyword evidence="1" id="KW-1133">Transmembrane helix</keyword>
<keyword evidence="3" id="KW-1185">Reference proteome</keyword>
<gene>
    <name evidence="2" type="ORF">SAMN04488556_2858</name>
</gene>
<dbReference type="InterPro" id="IPR025480">
    <property type="entry name" value="DUF4330"/>
</dbReference>
<dbReference type="Proteomes" id="UP000199199">
    <property type="component" value="Unassembled WGS sequence"/>
</dbReference>
<accession>A0A1I6SR99</accession>
<dbReference type="AlphaFoldDB" id="A0A1I6SR99"/>
<organism evidence="2 3">
    <name type="scientific">Halostagnicola kamekurae</name>
    <dbReference type="NCBI Taxonomy" id="619731"/>
    <lineage>
        <taxon>Archaea</taxon>
        <taxon>Methanobacteriati</taxon>
        <taxon>Methanobacteriota</taxon>
        <taxon>Stenosarchaea group</taxon>
        <taxon>Halobacteria</taxon>
        <taxon>Halobacteriales</taxon>
        <taxon>Natrialbaceae</taxon>
        <taxon>Halostagnicola</taxon>
    </lineage>
</organism>
<reference evidence="3" key="1">
    <citation type="submission" date="2016-10" db="EMBL/GenBank/DDBJ databases">
        <authorList>
            <person name="Varghese N."/>
            <person name="Submissions S."/>
        </authorList>
    </citation>
    <scope>NUCLEOTIDE SEQUENCE [LARGE SCALE GENOMIC DNA]</scope>
    <source>
        <strain evidence="3">DSM 22427</strain>
    </source>
</reference>
<feature type="transmembrane region" description="Helical" evidence="1">
    <location>
        <begin position="20"/>
        <end position="41"/>
    </location>
</feature>
<dbReference type="OrthoDB" id="202569at2157"/>
<evidence type="ECO:0000256" key="1">
    <source>
        <dbReference type="SAM" id="Phobius"/>
    </source>
</evidence>
<protein>
    <recommendedName>
        <fullName evidence="4">DUF4330 domain-containing protein</fullName>
    </recommendedName>
</protein>